<feature type="transmembrane region" description="Helical" evidence="2">
    <location>
        <begin position="370"/>
        <end position="389"/>
    </location>
</feature>
<name>A0A317WST2_9EURO</name>
<dbReference type="PRINTS" id="PR00081">
    <property type="entry name" value="GDHRDH"/>
</dbReference>
<dbReference type="InterPro" id="IPR002347">
    <property type="entry name" value="SDR_fam"/>
</dbReference>
<evidence type="ECO:0000313" key="5">
    <source>
        <dbReference type="Proteomes" id="UP000247233"/>
    </source>
</evidence>
<dbReference type="EMBL" id="MSFL01000004">
    <property type="protein sequence ID" value="PWY89155.1"/>
    <property type="molecule type" value="Genomic_DNA"/>
</dbReference>
<reference evidence="4 5" key="1">
    <citation type="submission" date="2016-12" db="EMBL/GenBank/DDBJ databases">
        <title>The genomes of Aspergillus section Nigri reveals drivers in fungal speciation.</title>
        <authorList>
            <consortium name="DOE Joint Genome Institute"/>
            <person name="Vesth T.C."/>
            <person name="Nybo J."/>
            <person name="Theobald S."/>
            <person name="Brandl J."/>
            <person name="Frisvad J.C."/>
            <person name="Nielsen K.F."/>
            <person name="Lyhne E.K."/>
            <person name="Kogle M.E."/>
            <person name="Kuo A."/>
            <person name="Riley R."/>
            <person name="Clum A."/>
            <person name="Nolan M."/>
            <person name="Lipzen A."/>
            <person name="Salamov A."/>
            <person name="Henrissat B."/>
            <person name="Wiebenga A."/>
            <person name="De Vries R.P."/>
            <person name="Grigoriev I.V."/>
            <person name="Mortensen U.H."/>
            <person name="Andersen M.R."/>
            <person name="Baker S.E."/>
        </authorList>
    </citation>
    <scope>NUCLEOTIDE SEQUENCE [LARGE SCALE GENOMIC DNA]</scope>
    <source>
        <strain evidence="4 5">CBS 117.55</strain>
    </source>
</reference>
<keyword evidence="2" id="KW-0472">Membrane</keyword>
<keyword evidence="2" id="KW-1133">Transmembrane helix</keyword>
<evidence type="ECO:0000259" key="3">
    <source>
        <dbReference type="Pfam" id="PF04083"/>
    </source>
</evidence>
<proteinExistence type="predicted"/>
<dbReference type="GeneID" id="37061391"/>
<feature type="region of interest" description="Disordered" evidence="1">
    <location>
        <begin position="172"/>
        <end position="198"/>
    </location>
</feature>
<comment type="caution">
    <text evidence="4">The sequence shown here is derived from an EMBL/GenBank/DDBJ whole genome shotgun (WGS) entry which is preliminary data.</text>
</comment>
<dbReference type="STRING" id="1448321.A0A317WST2"/>
<keyword evidence="4" id="KW-0378">Hydrolase</keyword>
<accession>A0A317WST2</accession>
<dbReference type="GO" id="GO:0016787">
    <property type="term" value="F:hydrolase activity"/>
    <property type="evidence" value="ECO:0007669"/>
    <property type="project" value="UniProtKB-KW"/>
</dbReference>
<dbReference type="Pfam" id="PF00106">
    <property type="entry name" value="adh_short"/>
    <property type="match status" value="1"/>
</dbReference>
<keyword evidence="2" id="KW-0812">Transmembrane</keyword>
<dbReference type="VEuPathDB" id="FungiDB:BO70DRAFT_285257"/>
<dbReference type="InterPro" id="IPR006693">
    <property type="entry name" value="AB_hydrolase_lipase"/>
</dbReference>
<dbReference type="GO" id="GO:0006629">
    <property type="term" value="P:lipid metabolic process"/>
    <property type="evidence" value="ECO:0007669"/>
    <property type="project" value="InterPro"/>
</dbReference>
<dbReference type="InterPro" id="IPR029058">
    <property type="entry name" value="AB_hydrolase_fold"/>
</dbReference>
<keyword evidence="5" id="KW-1185">Reference proteome</keyword>
<feature type="domain" description="Partial AB-hydrolase lipase" evidence="3">
    <location>
        <begin position="134"/>
        <end position="219"/>
    </location>
</feature>
<dbReference type="AlphaFoldDB" id="A0A317WST2"/>
<dbReference type="OrthoDB" id="6130531at2759"/>
<organism evidence="4 5">
    <name type="scientific">Aspergillus heteromorphus CBS 117.55</name>
    <dbReference type="NCBI Taxonomy" id="1448321"/>
    <lineage>
        <taxon>Eukaryota</taxon>
        <taxon>Fungi</taxon>
        <taxon>Dikarya</taxon>
        <taxon>Ascomycota</taxon>
        <taxon>Pezizomycotina</taxon>
        <taxon>Eurotiomycetes</taxon>
        <taxon>Eurotiomycetidae</taxon>
        <taxon>Eurotiales</taxon>
        <taxon>Aspergillaceae</taxon>
        <taxon>Aspergillus</taxon>
        <taxon>Aspergillus subgen. Circumdati</taxon>
    </lineage>
</organism>
<dbReference type="Gene3D" id="3.40.50.720">
    <property type="entry name" value="NAD(P)-binding Rossmann-like Domain"/>
    <property type="match status" value="1"/>
</dbReference>
<evidence type="ECO:0000256" key="2">
    <source>
        <dbReference type="SAM" id="Phobius"/>
    </source>
</evidence>
<feature type="transmembrane region" description="Helical" evidence="2">
    <location>
        <begin position="345"/>
        <end position="364"/>
    </location>
</feature>
<dbReference type="Proteomes" id="UP000247233">
    <property type="component" value="Unassembled WGS sequence"/>
</dbReference>
<sequence>MQDLTAPATERLLADDTPSWKTAHPLFPPLPVYGPPSFLASLQYLFLRTVSFVLSLAFLTVVIGAALVHTASTSVSLLRIGRQFPAEERSRRLERHRALRRWSSRDDEYKEADEAGRDLCPPLEGGKDPLVCDVAYYARRVGLDVETFKVQTEDGFVLTLWHVYNPQEYTPLPAKARRPRGPHVFQGQTNPEASRSSPRKYPVLLMHGLLQSAGAYCANDDDSLAFFLCKSGYDVWLGNNRCGMVPEHTTLETSDPRMWTWNIRQMGVLDLPALVSRVLFETGFEKLGLVCHSQGTAETFIALAKDQRPELGERISVFCALAPAVYAGPLVERVYFRFLRIIPPLVFRAFFGIHAFIPFMMTVHRRLHPRVYGTLGYFVFAFLFGWNDARWDRALRDRMFQFAPVYVSAETMRWWLGREGFATQKCILATRAAGLAEVEEDEDRGLRGGAQRRDTAWYGPQTPPVALWIAGNDGLVDGRRLLARLQNGREPHVRLVHAKVVDEYEHLDVLWAMDAMEQVGQEVRQVLYIWCSLSNRVWSIVRKIQTVLRMVSFNPETDIPDLSGRVFLITGGTAGIGSTTTTLLATHTPSKIYITGRNASAADTLTTQLQRISPTTTITFLACDMTSLTSTQSAAHAFLAQESRLDALICNAGIMATPPGLTQDGYEVQFGVNHLAHALLIRLLLPVLKDTAARNIASPSTSTATSTPENPKYGARIILVTSLGWQLHPRPQPISFSSLQTTMDCGFGGSWMRYGQSKLANLLYARELASRYGRDGIWAVSVHPGVVRTGLVEGLGWGKYAFTWVSNLGRFVAPEQGGWNSVWAGSVNLPVPGLGGDGNGGFYEPVGVPSKTVMGKAKEEMFEAVGRELWGWTEGVLGGYM</sequence>
<evidence type="ECO:0000313" key="4">
    <source>
        <dbReference type="EMBL" id="PWY89155.1"/>
    </source>
</evidence>
<dbReference type="FunFam" id="3.40.50.1820:FF:000193">
    <property type="entry name" value="Ab-hydrolase associated lipase"/>
    <property type="match status" value="1"/>
</dbReference>
<dbReference type="InterPro" id="IPR036291">
    <property type="entry name" value="NAD(P)-bd_dom_sf"/>
</dbReference>
<feature type="transmembrane region" description="Helical" evidence="2">
    <location>
        <begin position="45"/>
        <end position="68"/>
    </location>
</feature>
<dbReference type="Gene3D" id="3.40.50.1820">
    <property type="entry name" value="alpha/beta hydrolase"/>
    <property type="match status" value="1"/>
</dbReference>
<evidence type="ECO:0000256" key="1">
    <source>
        <dbReference type="SAM" id="MobiDB-lite"/>
    </source>
</evidence>
<dbReference type="RefSeq" id="XP_025402342.1">
    <property type="nucleotide sequence ID" value="XM_025539154.1"/>
</dbReference>
<dbReference type="Pfam" id="PF04083">
    <property type="entry name" value="Abhydro_lipase"/>
    <property type="match status" value="1"/>
</dbReference>
<dbReference type="PANTHER" id="PTHR11005">
    <property type="entry name" value="LYSOSOMAL ACID LIPASE-RELATED"/>
    <property type="match status" value="1"/>
</dbReference>
<feature type="compositionally biased region" description="Polar residues" evidence="1">
    <location>
        <begin position="186"/>
        <end position="196"/>
    </location>
</feature>
<dbReference type="SUPFAM" id="SSF53474">
    <property type="entry name" value="alpha/beta-Hydrolases"/>
    <property type="match status" value="1"/>
</dbReference>
<protein>
    <submittedName>
        <fullName evidence="4">Alpha/beta-hydrolase</fullName>
    </submittedName>
</protein>
<dbReference type="SUPFAM" id="SSF51735">
    <property type="entry name" value="NAD(P)-binding Rossmann-fold domains"/>
    <property type="match status" value="1"/>
</dbReference>
<gene>
    <name evidence="4" type="ORF">BO70DRAFT_285257</name>
</gene>